<feature type="domain" description="Helicase C-terminal" evidence="7">
    <location>
        <begin position="197"/>
        <end position="366"/>
    </location>
</feature>
<dbReference type="GO" id="GO:0003676">
    <property type="term" value="F:nucleic acid binding"/>
    <property type="evidence" value="ECO:0007669"/>
    <property type="project" value="InterPro"/>
</dbReference>
<accession>K6ZAR1</accession>
<name>K6ZAR1_9ALTE</name>
<evidence type="ECO:0000256" key="1">
    <source>
        <dbReference type="ARBA" id="ARBA00022741"/>
    </source>
</evidence>
<keyword evidence="2 8" id="KW-0378">Hydrolase</keyword>
<dbReference type="InterPro" id="IPR027417">
    <property type="entry name" value="P-loop_NTPase"/>
</dbReference>
<dbReference type="PIRSF" id="PIRSF005496">
    <property type="entry name" value="ATP_hel_hrpB"/>
    <property type="match status" value="1"/>
</dbReference>
<evidence type="ECO:0000256" key="4">
    <source>
        <dbReference type="ARBA" id="ARBA00022840"/>
    </source>
</evidence>
<dbReference type="Gene3D" id="1.20.120.1080">
    <property type="match status" value="1"/>
</dbReference>
<protein>
    <submittedName>
        <fullName evidence="8">ATP-dependent helicase HrpB</fullName>
        <ecNumber evidence="8">3.6.4.13</ecNumber>
    </submittedName>
</protein>
<dbReference type="InterPro" id="IPR049614">
    <property type="entry name" value="HrpB_DEXH"/>
</dbReference>
<dbReference type="InterPro" id="IPR007502">
    <property type="entry name" value="Helicase-assoc_dom"/>
</dbReference>
<evidence type="ECO:0000256" key="3">
    <source>
        <dbReference type="ARBA" id="ARBA00022806"/>
    </source>
</evidence>
<dbReference type="SMART" id="SM00487">
    <property type="entry name" value="DEXDc"/>
    <property type="match status" value="1"/>
</dbReference>
<dbReference type="Proteomes" id="UP000006327">
    <property type="component" value="Unassembled WGS sequence"/>
</dbReference>
<dbReference type="SMART" id="SM00490">
    <property type="entry name" value="HELICc"/>
    <property type="match status" value="1"/>
</dbReference>
<dbReference type="InterPro" id="IPR011545">
    <property type="entry name" value="DEAD/DEAH_box_helicase_dom"/>
</dbReference>
<dbReference type="PROSITE" id="PS51192">
    <property type="entry name" value="HELICASE_ATP_BIND_1"/>
    <property type="match status" value="1"/>
</dbReference>
<dbReference type="CDD" id="cd17990">
    <property type="entry name" value="DEXHc_HrpB"/>
    <property type="match status" value="1"/>
</dbReference>
<dbReference type="PANTHER" id="PTHR43519">
    <property type="entry name" value="ATP-DEPENDENT RNA HELICASE HRPB"/>
    <property type="match status" value="1"/>
</dbReference>
<dbReference type="InterPro" id="IPR001650">
    <property type="entry name" value="Helicase_C-like"/>
</dbReference>
<organism evidence="8 9">
    <name type="scientific">Paraglaciecola arctica BSs20135</name>
    <dbReference type="NCBI Taxonomy" id="493475"/>
    <lineage>
        <taxon>Bacteria</taxon>
        <taxon>Pseudomonadati</taxon>
        <taxon>Pseudomonadota</taxon>
        <taxon>Gammaproteobacteria</taxon>
        <taxon>Alteromonadales</taxon>
        <taxon>Alteromonadaceae</taxon>
        <taxon>Paraglaciecola</taxon>
    </lineage>
</organism>
<keyword evidence="1" id="KW-0547">Nucleotide-binding</keyword>
<dbReference type="STRING" id="493475.GARC_3576"/>
<dbReference type="Gene3D" id="3.40.50.300">
    <property type="entry name" value="P-loop containing nucleotide triphosphate hydrolases"/>
    <property type="match status" value="2"/>
</dbReference>
<sequence length="819" mass="92044">MLPVEHILPALHQQLIVGDAIVVAPPGAGKSTCLPLSLLKLEIFKDKKIILLQPRRIAVRAIAAYLASQLGESVGQTIGYRIRGEVKVSANTRLVIVTEGILTRMLQNQPELPDVGLVIFDEFHERSVHADFSLALCIEVQQALREDLRLLVMSATLDVGALSELLPEAKLLESQGKSYPVDIVYQGDNSGLHLFEKVSRLVIQVFSKHQDDCLVFLPGAADINKAAQRLSQYFGTEVEVFKLFSELSKNEQQQALLPHPEGKRKIVLATNIAETSLTIEGIEVVVDSGIEKKAIFQLNRGITHLQSQKISQASATQRAGRAGRLTAGTCYRMWGKEQHDRLAKQSTPEIMQSDMSSFILESAIWGADVRTLALLDHPSDAQLSQGFALLSQLELFDKNNKLTALGRKAHGLGCHPSIAVMLVKSAQMSKEHLSLACALAALIENKDPMGRTNNGASLSARLHFVLQQKNHLIWQAIRQWHSKLACGVLIWPIEDTAVLVGYAFPQWLAKQRKDERYQLVNGSGAVLFEDDALTAHTWLAIANMQTSDRQQDNAQIRYAESLTLSQIEQYFYYLIEKKERVEWDNVNQRIVSEMQKTLGKVVINKQSIKRPSQQHIQTIWQDVIHAKGITSIPFNEDAQQLIYRVQIAASFSGAMSLPDFTESGLLNSIERWLIPYLTDTLTWQQFTQCHFLQQLLNELDYGQQQYLNKELPKRLALPSGRSAQLTYTSDKTVMLSVRMTELYGLQLHPVVAQQFPITVELLSPAGRPIQTTQDLPRFWQGSYKEVQKEMKGRYPRHFWPDDPANAQATTRTKKRMSSK</sequence>
<dbReference type="CDD" id="cd18791">
    <property type="entry name" value="SF2_C_RHA"/>
    <property type="match status" value="1"/>
</dbReference>
<gene>
    <name evidence="8" type="primary">hrpB</name>
    <name evidence="8" type="ORF">GARC_3576</name>
</gene>
<keyword evidence="9" id="KW-1185">Reference proteome</keyword>
<dbReference type="GO" id="GO:0003724">
    <property type="term" value="F:RNA helicase activity"/>
    <property type="evidence" value="ECO:0007669"/>
    <property type="project" value="UniProtKB-EC"/>
</dbReference>
<evidence type="ECO:0000313" key="9">
    <source>
        <dbReference type="Proteomes" id="UP000006327"/>
    </source>
</evidence>
<dbReference type="SMART" id="SM00847">
    <property type="entry name" value="HA2"/>
    <property type="match status" value="1"/>
</dbReference>
<dbReference type="InterPro" id="IPR014001">
    <property type="entry name" value="Helicase_ATP-bd"/>
</dbReference>
<dbReference type="RefSeq" id="WP_007622544.1">
    <property type="nucleotide sequence ID" value="NZ_BAEO01000055.1"/>
</dbReference>
<dbReference type="Pfam" id="PF00271">
    <property type="entry name" value="Helicase_C"/>
    <property type="match status" value="1"/>
</dbReference>
<dbReference type="OrthoDB" id="9805617at2"/>
<dbReference type="InterPro" id="IPR010225">
    <property type="entry name" value="HrpB"/>
</dbReference>
<dbReference type="Pfam" id="PF08482">
    <property type="entry name" value="HrpB_C"/>
    <property type="match status" value="1"/>
</dbReference>
<dbReference type="PANTHER" id="PTHR43519:SF1">
    <property type="entry name" value="ATP-DEPENDENT RNA HELICASE HRPB"/>
    <property type="match status" value="1"/>
</dbReference>
<evidence type="ECO:0000259" key="7">
    <source>
        <dbReference type="PROSITE" id="PS51194"/>
    </source>
</evidence>
<comment type="caution">
    <text evidence="8">The sequence shown here is derived from an EMBL/GenBank/DDBJ whole genome shotgun (WGS) entry which is preliminary data.</text>
</comment>
<proteinExistence type="predicted"/>
<evidence type="ECO:0000259" key="6">
    <source>
        <dbReference type="PROSITE" id="PS51192"/>
    </source>
</evidence>
<dbReference type="EMBL" id="BAEO01000055">
    <property type="protein sequence ID" value="GAC20530.1"/>
    <property type="molecule type" value="Genomic_DNA"/>
</dbReference>
<dbReference type="eggNOG" id="COG1643">
    <property type="taxonomic scope" value="Bacteria"/>
</dbReference>
<evidence type="ECO:0000313" key="8">
    <source>
        <dbReference type="EMBL" id="GAC20530.1"/>
    </source>
</evidence>
<evidence type="ECO:0000256" key="5">
    <source>
        <dbReference type="SAM" id="MobiDB-lite"/>
    </source>
</evidence>
<keyword evidence="3 8" id="KW-0347">Helicase</keyword>
<dbReference type="FunFam" id="3.40.50.300:FF:002125">
    <property type="entry name" value="ATP-dependent helicase HrpB"/>
    <property type="match status" value="1"/>
</dbReference>
<evidence type="ECO:0000256" key="2">
    <source>
        <dbReference type="ARBA" id="ARBA00022801"/>
    </source>
</evidence>
<dbReference type="GO" id="GO:0005524">
    <property type="term" value="F:ATP binding"/>
    <property type="evidence" value="ECO:0007669"/>
    <property type="project" value="UniProtKB-KW"/>
</dbReference>
<dbReference type="SUPFAM" id="SSF52540">
    <property type="entry name" value="P-loop containing nucleoside triphosphate hydrolases"/>
    <property type="match status" value="1"/>
</dbReference>
<dbReference type="InterPro" id="IPR013689">
    <property type="entry name" value="RNA_helicase_ATP-dep_HrpB_C"/>
</dbReference>
<dbReference type="PROSITE" id="PS51194">
    <property type="entry name" value="HELICASE_CTER"/>
    <property type="match status" value="1"/>
</dbReference>
<feature type="region of interest" description="Disordered" evidence="5">
    <location>
        <begin position="799"/>
        <end position="819"/>
    </location>
</feature>
<dbReference type="AlphaFoldDB" id="K6ZAR1"/>
<dbReference type="NCBIfam" id="TIGR01970">
    <property type="entry name" value="DEAH_box_HrpB"/>
    <property type="match status" value="1"/>
</dbReference>
<reference evidence="8 9" key="1">
    <citation type="journal article" date="2017" name="Antonie Van Leeuwenhoek">
        <title>Rhizobium rhizosphaerae sp. nov., a novel species isolated from rice rhizosphere.</title>
        <authorList>
            <person name="Zhao J.J."/>
            <person name="Zhang J."/>
            <person name="Zhang R.J."/>
            <person name="Zhang C.W."/>
            <person name="Yin H.Q."/>
            <person name="Zhang X.X."/>
        </authorList>
    </citation>
    <scope>NUCLEOTIDE SEQUENCE [LARGE SCALE GENOMIC DNA]</scope>
    <source>
        <strain evidence="8 9">BSs20135</strain>
    </source>
</reference>
<dbReference type="Pfam" id="PF00270">
    <property type="entry name" value="DEAD"/>
    <property type="match status" value="1"/>
</dbReference>
<dbReference type="EC" id="3.6.4.13" evidence="8"/>
<dbReference type="GO" id="GO:0016787">
    <property type="term" value="F:hydrolase activity"/>
    <property type="evidence" value="ECO:0007669"/>
    <property type="project" value="UniProtKB-KW"/>
</dbReference>
<feature type="domain" description="Helicase ATP-binding" evidence="6">
    <location>
        <begin position="11"/>
        <end position="175"/>
    </location>
</feature>
<keyword evidence="4" id="KW-0067">ATP-binding</keyword>